<evidence type="ECO:0000313" key="3">
    <source>
        <dbReference type="Proteomes" id="UP000774617"/>
    </source>
</evidence>
<dbReference type="Proteomes" id="UP000774617">
    <property type="component" value="Unassembled WGS sequence"/>
</dbReference>
<feature type="domain" description="F-box" evidence="1">
    <location>
        <begin position="55"/>
        <end position="101"/>
    </location>
</feature>
<evidence type="ECO:0000313" key="2">
    <source>
        <dbReference type="EMBL" id="KAH7061104.1"/>
    </source>
</evidence>
<evidence type="ECO:0000259" key="1">
    <source>
        <dbReference type="PROSITE" id="PS50181"/>
    </source>
</evidence>
<dbReference type="InterPro" id="IPR001810">
    <property type="entry name" value="F-box_dom"/>
</dbReference>
<sequence>MKAPWTRFRRNSGLATTLIFLAVLHPADLITSTFFSALINTMSITTDMQIASNDRGTLEALPAELLRNVAEHLKGYVDLKALCLVSKRFSNVVQGEIFKFAILNDDNALQLIRSIVLRPEMSTEVTCLSVRFEAINSATQSRFMEYRASGENLDSFLESNPPGSLMHQVYTKMDQKMHTDLKSFWLHLLSKGDPDAVLAYLLCSLPKIKKLEIHTKQLQEGGFSFIEQVLGGRDGCIAGFASTSILAKLQTVNLSSSARAPFVGRSSFAALARLIAAPKLEEFEVDGLASPQKLSMLPIEVSLKTLTIRSFMTDAAYLANVIMSSTKLESLHVSFRWSLRYTEEWLRVLYQALALRTDTLKRLTVVPDAVNTVGLPSLTGSNAIYAAEFVGTPVLLPDMSNFTQLTHLAIPQFALLGFPAVDPQVLAAEEGMKPFWARFPREHLVNLNIIWATRDLFGYLEDLPFIGFHIFPELKVLAISFVELGATARETHAFDRRLECLSGHFAHSDVTLNWVRPPTADEELDAFFEENEAVRA</sequence>
<keyword evidence="3" id="KW-1185">Reference proteome</keyword>
<dbReference type="PROSITE" id="PS50181">
    <property type="entry name" value="FBOX"/>
    <property type="match status" value="1"/>
</dbReference>
<dbReference type="SUPFAM" id="SSF81383">
    <property type="entry name" value="F-box domain"/>
    <property type="match status" value="1"/>
</dbReference>
<organism evidence="2 3">
    <name type="scientific">Macrophomina phaseolina</name>
    <dbReference type="NCBI Taxonomy" id="35725"/>
    <lineage>
        <taxon>Eukaryota</taxon>
        <taxon>Fungi</taxon>
        <taxon>Dikarya</taxon>
        <taxon>Ascomycota</taxon>
        <taxon>Pezizomycotina</taxon>
        <taxon>Dothideomycetes</taxon>
        <taxon>Dothideomycetes incertae sedis</taxon>
        <taxon>Botryosphaeriales</taxon>
        <taxon>Botryosphaeriaceae</taxon>
        <taxon>Macrophomina</taxon>
    </lineage>
</organism>
<proteinExistence type="predicted"/>
<accession>A0ABQ8GMX4</accession>
<reference evidence="2 3" key="1">
    <citation type="journal article" date="2021" name="Nat. Commun.">
        <title>Genetic determinants of endophytism in the Arabidopsis root mycobiome.</title>
        <authorList>
            <person name="Mesny F."/>
            <person name="Miyauchi S."/>
            <person name="Thiergart T."/>
            <person name="Pickel B."/>
            <person name="Atanasova L."/>
            <person name="Karlsson M."/>
            <person name="Huettel B."/>
            <person name="Barry K.W."/>
            <person name="Haridas S."/>
            <person name="Chen C."/>
            <person name="Bauer D."/>
            <person name="Andreopoulos W."/>
            <person name="Pangilinan J."/>
            <person name="LaButti K."/>
            <person name="Riley R."/>
            <person name="Lipzen A."/>
            <person name="Clum A."/>
            <person name="Drula E."/>
            <person name="Henrissat B."/>
            <person name="Kohler A."/>
            <person name="Grigoriev I.V."/>
            <person name="Martin F.M."/>
            <person name="Hacquard S."/>
        </authorList>
    </citation>
    <scope>NUCLEOTIDE SEQUENCE [LARGE SCALE GENOMIC DNA]</scope>
    <source>
        <strain evidence="2 3">MPI-SDFR-AT-0080</strain>
    </source>
</reference>
<gene>
    <name evidence="2" type="ORF">B0J12DRAFT_766464</name>
</gene>
<comment type="caution">
    <text evidence="2">The sequence shown here is derived from an EMBL/GenBank/DDBJ whole genome shotgun (WGS) entry which is preliminary data.</text>
</comment>
<name>A0ABQ8GMX4_9PEZI</name>
<protein>
    <recommendedName>
        <fullName evidence="1">F-box domain-containing protein</fullName>
    </recommendedName>
</protein>
<dbReference type="InterPro" id="IPR036047">
    <property type="entry name" value="F-box-like_dom_sf"/>
</dbReference>
<dbReference type="EMBL" id="JAGTJR010000004">
    <property type="protein sequence ID" value="KAH7061104.1"/>
    <property type="molecule type" value="Genomic_DNA"/>
</dbReference>